<evidence type="ECO:0000259" key="4">
    <source>
        <dbReference type="SMART" id="SM00336"/>
    </source>
</evidence>
<keyword evidence="1" id="KW-0479">Metal-binding</keyword>
<dbReference type="Proteomes" id="UP000236161">
    <property type="component" value="Unassembled WGS sequence"/>
</dbReference>
<accession>A0A2I0AUE2</accession>
<evidence type="ECO:0000256" key="2">
    <source>
        <dbReference type="ARBA" id="ARBA00022771"/>
    </source>
</evidence>
<organism evidence="5 6">
    <name type="scientific">Apostasia shenzhenica</name>
    <dbReference type="NCBI Taxonomy" id="1088818"/>
    <lineage>
        <taxon>Eukaryota</taxon>
        <taxon>Viridiplantae</taxon>
        <taxon>Streptophyta</taxon>
        <taxon>Embryophyta</taxon>
        <taxon>Tracheophyta</taxon>
        <taxon>Spermatophyta</taxon>
        <taxon>Magnoliopsida</taxon>
        <taxon>Liliopsida</taxon>
        <taxon>Asparagales</taxon>
        <taxon>Orchidaceae</taxon>
        <taxon>Apostasioideae</taxon>
        <taxon>Apostasia</taxon>
    </lineage>
</organism>
<evidence type="ECO:0000313" key="6">
    <source>
        <dbReference type="Proteomes" id="UP000236161"/>
    </source>
</evidence>
<keyword evidence="6" id="KW-1185">Reference proteome</keyword>
<name>A0A2I0AUE2_9ASPA</name>
<evidence type="ECO:0000256" key="1">
    <source>
        <dbReference type="ARBA" id="ARBA00022723"/>
    </source>
</evidence>
<keyword evidence="2" id="KW-0863">Zinc-finger</keyword>
<reference evidence="5 6" key="1">
    <citation type="journal article" date="2017" name="Nature">
        <title>The Apostasia genome and the evolution of orchids.</title>
        <authorList>
            <person name="Zhang G.Q."/>
            <person name="Liu K.W."/>
            <person name="Li Z."/>
            <person name="Lohaus R."/>
            <person name="Hsiao Y.Y."/>
            <person name="Niu S.C."/>
            <person name="Wang J.Y."/>
            <person name="Lin Y.C."/>
            <person name="Xu Q."/>
            <person name="Chen L.J."/>
            <person name="Yoshida K."/>
            <person name="Fujiwara S."/>
            <person name="Wang Z.W."/>
            <person name="Zhang Y.Q."/>
            <person name="Mitsuda N."/>
            <person name="Wang M."/>
            <person name="Liu G.H."/>
            <person name="Pecoraro L."/>
            <person name="Huang H.X."/>
            <person name="Xiao X.J."/>
            <person name="Lin M."/>
            <person name="Wu X.Y."/>
            <person name="Wu W.L."/>
            <person name="Chen Y.Y."/>
            <person name="Chang S.B."/>
            <person name="Sakamoto S."/>
            <person name="Ohme-Takagi M."/>
            <person name="Yagi M."/>
            <person name="Zeng S.J."/>
            <person name="Shen C.Y."/>
            <person name="Yeh C.M."/>
            <person name="Luo Y.B."/>
            <person name="Tsai W.C."/>
            <person name="Van de Peer Y."/>
            <person name="Liu Z.J."/>
        </authorList>
    </citation>
    <scope>NUCLEOTIDE SEQUENCE [LARGE SCALE GENOMIC DNA]</scope>
    <source>
        <strain evidence="6">cv. Shenzhen</strain>
        <tissue evidence="5">Stem</tissue>
    </source>
</reference>
<sequence>MEAGKGERAEDRCTMAVWMTRPVDPARTAVDPLCDFCGAETALVYCGADAARLCLLCDLYVHSANALSLRHFRAERIGPKNG</sequence>
<keyword evidence="3" id="KW-0862">Zinc</keyword>
<gene>
    <name evidence="5" type="primary">COL11</name>
    <name evidence="5" type="ORF">AXF42_Ash001219</name>
</gene>
<proteinExistence type="predicted"/>
<dbReference type="SMART" id="SM00336">
    <property type="entry name" value="BBOX"/>
    <property type="match status" value="1"/>
</dbReference>
<protein>
    <submittedName>
        <fullName evidence="5">Zinc finger protein CONSTANS-LIKE 11</fullName>
    </submittedName>
</protein>
<dbReference type="EMBL" id="KZ451950">
    <property type="protein sequence ID" value="PKA59126.1"/>
    <property type="molecule type" value="Genomic_DNA"/>
</dbReference>
<dbReference type="AlphaFoldDB" id="A0A2I0AUE2"/>
<feature type="domain" description="B box-type" evidence="4">
    <location>
        <begin position="29"/>
        <end position="76"/>
    </location>
</feature>
<evidence type="ECO:0000256" key="3">
    <source>
        <dbReference type="ARBA" id="ARBA00022833"/>
    </source>
</evidence>
<dbReference type="InterPro" id="IPR000315">
    <property type="entry name" value="Znf_B-box"/>
</dbReference>
<dbReference type="OrthoDB" id="153872at2759"/>
<dbReference type="CDD" id="cd19821">
    <property type="entry name" value="Bbox1_BBX-like"/>
    <property type="match status" value="1"/>
</dbReference>
<dbReference type="PANTHER" id="PTHR31717:SF45">
    <property type="entry name" value="ZINC FINGER PROTEIN CONSTANS-LIKE 14-RELATED"/>
    <property type="match status" value="1"/>
</dbReference>
<dbReference type="InterPro" id="IPR049808">
    <property type="entry name" value="CONSTANS-like_Bbox1"/>
</dbReference>
<evidence type="ECO:0000313" key="5">
    <source>
        <dbReference type="EMBL" id="PKA59126.1"/>
    </source>
</evidence>
<dbReference type="GO" id="GO:0008270">
    <property type="term" value="F:zinc ion binding"/>
    <property type="evidence" value="ECO:0007669"/>
    <property type="project" value="UniProtKB-KW"/>
</dbReference>
<dbReference type="PANTHER" id="PTHR31717">
    <property type="entry name" value="ZINC FINGER PROTEIN CONSTANS-LIKE 10"/>
    <property type="match status" value="1"/>
</dbReference>